<evidence type="ECO:0000313" key="3">
    <source>
        <dbReference type="Proteomes" id="UP000321393"/>
    </source>
</evidence>
<reference evidence="3 4" key="1">
    <citation type="submission" date="2019-08" db="EMBL/GenBank/DDBJ databases">
        <title>Draft genome sequences of two oriental melons (Cucumis melo L. var makuwa).</title>
        <authorList>
            <person name="Kwon S.-Y."/>
        </authorList>
    </citation>
    <scope>NUCLEOTIDE SEQUENCE [LARGE SCALE GENOMIC DNA]</scope>
    <source>
        <strain evidence="4">cv. Chang Bougi</strain>
        <strain evidence="3">cv. SW 3</strain>
        <tissue evidence="2">Leaf</tissue>
    </source>
</reference>
<proteinExistence type="predicted"/>
<dbReference type="EMBL" id="SSTE01007511">
    <property type="protein sequence ID" value="KAA0056484.1"/>
    <property type="molecule type" value="Genomic_DNA"/>
</dbReference>
<dbReference type="AlphaFoldDB" id="A0A5D3DZJ7"/>
<dbReference type="EMBL" id="SSTD01001877">
    <property type="protein sequence ID" value="TYK29042.1"/>
    <property type="molecule type" value="Genomic_DNA"/>
</dbReference>
<dbReference type="InterPro" id="IPR043502">
    <property type="entry name" value="DNA/RNA_pol_sf"/>
</dbReference>
<comment type="caution">
    <text evidence="2">The sequence shown here is derived from an EMBL/GenBank/DDBJ whole genome shotgun (WGS) entry which is preliminary data.</text>
</comment>
<evidence type="ECO:0000313" key="4">
    <source>
        <dbReference type="Proteomes" id="UP000321947"/>
    </source>
</evidence>
<name>A0A5D3DZJ7_CUCMM</name>
<dbReference type="Proteomes" id="UP000321393">
    <property type="component" value="Unassembled WGS sequence"/>
</dbReference>
<dbReference type="OrthoDB" id="1909920at2759"/>
<dbReference type="SUPFAM" id="SSF56672">
    <property type="entry name" value="DNA/RNA polymerases"/>
    <property type="match status" value="1"/>
</dbReference>
<evidence type="ECO:0000313" key="2">
    <source>
        <dbReference type="EMBL" id="TYK29042.1"/>
    </source>
</evidence>
<dbReference type="Proteomes" id="UP000321947">
    <property type="component" value="Unassembled WGS sequence"/>
</dbReference>
<accession>A0A5D3DZJ7</accession>
<protein>
    <submittedName>
        <fullName evidence="1 2">Mitochondrial protein</fullName>
    </submittedName>
</protein>
<organism evidence="2 4">
    <name type="scientific">Cucumis melo var. makuwa</name>
    <name type="common">Oriental melon</name>
    <dbReference type="NCBI Taxonomy" id="1194695"/>
    <lineage>
        <taxon>Eukaryota</taxon>
        <taxon>Viridiplantae</taxon>
        <taxon>Streptophyta</taxon>
        <taxon>Embryophyta</taxon>
        <taxon>Tracheophyta</taxon>
        <taxon>Spermatophyta</taxon>
        <taxon>Magnoliopsida</taxon>
        <taxon>eudicotyledons</taxon>
        <taxon>Gunneridae</taxon>
        <taxon>Pentapetalae</taxon>
        <taxon>rosids</taxon>
        <taxon>fabids</taxon>
        <taxon>Cucurbitales</taxon>
        <taxon>Cucurbitaceae</taxon>
        <taxon>Benincaseae</taxon>
        <taxon>Cucumis</taxon>
    </lineage>
</organism>
<evidence type="ECO:0000313" key="1">
    <source>
        <dbReference type="EMBL" id="KAA0056484.1"/>
    </source>
</evidence>
<sequence>MDDFEVALEMEFLLEHQVILVPLAKCLVITGSAPTVAKYFSKLDRWLGYYETPEFQATFDGLKQAMLEELVIGIADVTKPFEIEIDVFDYALDGVLL</sequence>
<gene>
    <name evidence="2" type="ORF">E5676_scaffold120G001600</name>
    <name evidence="1" type="ORF">E6C27_scaffold186G002610</name>
</gene>